<organism evidence="1 2">
    <name type="scientific">Caenorhabditis auriculariae</name>
    <dbReference type="NCBI Taxonomy" id="2777116"/>
    <lineage>
        <taxon>Eukaryota</taxon>
        <taxon>Metazoa</taxon>
        <taxon>Ecdysozoa</taxon>
        <taxon>Nematoda</taxon>
        <taxon>Chromadorea</taxon>
        <taxon>Rhabditida</taxon>
        <taxon>Rhabditina</taxon>
        <taxon>Rhabditomorpha</taxon>
        <taxon>Rhabditoidea</taxon>
        <taxon>Rhabditidae</taxon>
        <taxon>Peloderinae</taxon>
        <taxon>Caenorhabditis</taxon>
    </lineage>
</organism>
<dbReference type="EMBL" id="CAJGYM010000005">
    <property type="protein sequence ID" value="CAD6186791.1"/>
    <property type="molecule type" value="Genomic_DNA"/>
</dbReference>
<dbReference type="AlphaFoldDB" id="A0A8S1GUZ4"/>
<proteinExistence type="predicted"/>
<name>A0A8S1GUZ4_9PELO</name>
<comment type="caution">
    <text evidence="1">The sequence shown here is derived from an EMBL/GenBank/DDBJ whole genome shotgun (WGS) entry which is preliminary data.</text>
</comment>
<protein>
    <submittedName>
        <fullName evidence="1">Uncharacterized protein</fullName>
    </submittedName>
</protein>
<evidence type="ECO:0000313" key="1">
    <source>
        <dbReference type="EMBL" id="CAD6186791.1"/>
    </source>
</evidence>
<gene>
    <name evidence="1" type="ORF">CAUJ_LOCUS2710</name>
</gene>
<evidence type="ECO:0000313" key="2">
    <source>
        <dbReference type="Proteomes" id="UP000835052"/>
    </source>
</evidence>
<dbReference type="Proteomes" id="UP000835052">
    <property type="component" value="Unassembled WGS sequence"/>
</dbReference>
<keyword evidence="2" id="KW-1185">Reference proteome</keyword>
<reference evidence="1" key="1">
    <citation type="submission" date="2020-10" db="EMBL/GenBank/DDBJ databases">
        <authorList>
            <person name="Kikuchi T."/>
        </authorList>
    </citation>
    <scope>NUCLEOTIDE SEQUENCE</scope>
    <source>
        <strain evidence="1">NKZ352</strain>
    </source>
</reference>
<sequence length="216" mass="24007">MSRIGVSFVHPGVIAQDVLWSCLKADASLIGGSDGAKSDVRGVDSKNDTRLWRNAPNYEAQRKDGSKPIALYILRRHECTSTNSSAPDPKDSSCVLLSARSPKMFASAADGYGSLSLTFDLFLSPERYRDKIHSLIDQPRRRHMAVAQSRFPKWLWEHLLPGLLAELIKHLTLPADYFPEHIFGVADRLDPILGNELELCKVVLAEQARSGREAVL</sequence>
<accession>A0A8S1GUZ4</accession>